<dbReference type="RefSeq" id="WP_254267761.1">
    <property type="nucleotide sequence ID" value="NZ_CP100400.1"/>
</dbReference>
<feature type="transmembrane region" description="Helical" evidence="7">
    <location>
        <begin position="321"/>
        <end position="342"/>
    </location>
</feature>
<keyword evidence="5 7" id="KW-1133">Transmembrane helix</keyword>
<dbReference type="EMBL" id="JBHSHT010000001">
    <property type="protein sequence ID" value="MFC4822718.1"/>
    <property type="molecule type" value="Genomic_DNA"/>
</dbReference>
<keyword evidence="3" id="KW-1003">Cell membrane</keyword>
<protein>
    <submittedName>
        <fullName evidence="8">MFS transporter</fullName>
    </submittedName>
</protein>
<accession>A0ABD5PWR4</accession>
<feature type="transmembrane region" description="Helical" evidence="7">
    <location>
        <begin position="236"/>
        <end position="257"/>
    </location>
</feature>
<feature type="transmembrane region" description="Helical" evidence="7">
    <location>
        <begin position="354"/>
        <end position="372"/>
    </location>
</feature>
<evidence type="ECO:0000313" key="8">
    <source>
        <dbReference type="EMBL" id="MFC4822718.1"/>
    </source>
</evidence>
<gene>
    <name evidence="8" type="ORF">ACFO9K_00435</name>
</gene>
<keyword evidence="4 7" id="KW-0812">Transmembrane</keyword>
<sequence>MTGHGLRAAARRRTAVLRNADLRRMLAGHAVSVLGDGLYAVAAMWLVYDLTGSTAYTGLAGFLTRVPGVLKLFVGPVVDRLPLGRVLTLSEFAQAVLVLGVPLAAALGHLSVAVVLTVMPLLALANLLTGPAQNATLPRLVSDENLVRANSAAQVTAKTVDAAARGVAGALVAVGGAVALYVVDAATFVVAGILYWSLSVPPRDGENTVEGLDLDSYLTDLREGVALLGESVVGKMLVASLFANFLTGVTLAVLPAFADAVGGPETYGLLLAATTVGIVIGSVAASAVDEFPLGATTIVGFASSGLLWTLAVVVPGRLATVALFALSRVPAGVYNVSVSATIQTGVPDDLLGRVTAVVGSASSLVVPVGMLLGGLAGSRFGSRTVMLASALGSVLAGAYWLGVPSLRRFGPPTRVSSGEFGGSGAS</sequence>
<dbReference type="InterPro" id="IPR036259">
    <property type="entry name" value="MFS_trans_sf"/>
</dbReference>
<keyword evidence="2" id="KW-0813">Transport</keyword>
<evidence type="ECO:0000256" key="6">
    <source>
        <dbReference type="ARBA" id="ARBA00023136"/>
    </source>
</evidence>
<organism evidence="8 9">
    <name type="scientific">Halorussus aquaticus</name>
    <dbReference type="NCBI Taxonomy" id="2953748"/>
    <lineage>
        <taxon>Archaea</taxon>
        <taxon>Methanobacteriati</taxon>
        <taxon>Methanobacteriota</taxon>
        <taxon>Stenosarchaea group</taxon>
        <taxon>Halobacteria</taxon>
        <taxon>Halobacteriales</taxon>
        <taxon>Haladaptataceae</taxon>
        <taxon>Halorussus</taxon>
    </lineage>
</organism>
<dbReference type="GeneID" id="73046242"/>
<feature type="transmembrane region" description="Helical" evidence="7">
    <location>
        <begin position="384"/>
        <end position="402"/>
    </location>
</feature>
<dbReference type="InterPro" id="IPR010290">
    <property type="entry name" value="TM_effector"/>
</dbReference>
<evidence type="ECO:0000256" key="2">
    <source>
        <dbReference type="ARBA" id="ARBA00022448"/>
    </source>
</evidence>
<reference evidence="8 9" key="1">
    <citation type="journal article" date="2019" name="Int. J. Syst. Evol. Microbiol.">
        <title>The Global Catalogue of Microorganisms (GCM) 10K type strain sequencing project: providing services to taxonomists for standard genome sequencing and annotation.</title>
        <authorList>
            <consortium name="The Broad Institute Genomics Platform"/>
            <consortium name="The Broad Institute Genome Sequencing Center for Infectious Disease"/>
            <person name="Wu L."/>
            <person name="Ma J."/>
        </authorList>
    </citation>
    <scope>NUCLEOTIDE SEQUENCE [LARGE SCALE GENOMIC DNA]</scope>
    <source>
        <strain evidence="8 9">XZYJ18</strain>
    </source>
</reference>
<keyword evidence="6 7" id="KW-0472">Membrane</keyword>
<dbReference type="PANTHER" id="PTHR23513">
    <property type="entry name" value="INTEGRAL MEMBRANE EFFLUX PROTEIN-RELATED"/>
    <property type="match status" value="1"/>
</dbReference>
<dbReference type="AlphaFoldDB" id="A0ABD5PWR4"/>
<comment type="caution">
    <text evidence="8">The sequence shown here is derived from an EMBL/GenBank/DDBJ whole genome shotgun (WGS) entry which is preliminary data.</text>
</comment>
<dbReference type="CDD" id="cd06173">
    <property type="entry name" value="MFS_MefA_like"/>
    <property type="match status" value="1"/>
</dbReference>
<feature type="transmembrane region" description="Helical" evidence="7">
    <location>
        <begin position="294"/>
        <end position="314"/>
    </location>
</feature>
<dbReference type="Proteomes" id="UP001595945">
    <property type="component" value="Unassembled WGS sequence"/>
</dbReference>
<evidence type="ECO:0000256" key="5">
    <source>
        <dbReference type="ARBA" id="ARBA00022989"/>
    </source>
</evidence>
<evidence type="ECO:0000256" key="1">
    <source>
        <dbReference type="ARBA" id="ARBA00004651"/>
    </source>
</evidence>
<feature type="transmembrane region" description="Helical" evidence="7">
    <location>
        <begin position="26"/>
        <end position="48"/>
    </location>
</feature>
<evidence type="ECO:0000256" key="3">
    <source>
        <dbReference type="ARBA" id="ARBA00022475"/>
    </source>
</evidence>
<dbReference type="GO" id="GO:0005886">
    <property type="term" value="C:plasma membrane"/>
    <property type="evidence" value="ECO:0007669"/>
    <property type="project" value="UniProtKB-SubCell"/>
</dbReference>
<dbReference type="SUPFAM" id="SSF103473">
    <property type="entry name" value="MFS general substrate transporter"/>
    <property type="match status" value="1"/>
</dbReference>
<name>A0ABD5PWR4_9EURY</name>
<evidence type="ECO:0000256" key="4">
    <source>
        <dbReference type="ARBA" id="ARBA00022692"/>
    </source>
</evidence>
<comment type="subcellular location">
    <subcellularLocation>
        <location evidence="1">Cell membrane</location>
        <topology evidence="1">Multi-pass membrane protein</topology>
    </subcellularLocation>
</comment>
<feature type="transmembrane region" description="Helical" evidence="7">
    <location>
        <begin position="269"/>
        <end position="288"/>
    </location>
</feature>
<keyword evidence="9" id="KW-1185">Reference proteome</keyword>
<evidence type="ECO:0000313" key="9">
    <source>
        <dbReference type="Proteomes" id="UP001595945"/>
    </source>
</evidence>
<dbReference type="PANTHER" id="PTHR23513:SF6">
    <property type="entry name" value="MAJOR FACILITATOR SUPERFAMILY ASSOCIATED DOMAIN-CONTAINING PROTEIN"/>
    <property type="match status" value="1"/>
</dbReference>
<dbReference type="Gene3D" id="1.20.1250.20">
    <property type="entry name" value="MFS general substrate transporter like domains"/>
    <property type="match status" value="1"/>
</dbReference>
<feature type="transmembrane region" description="Helical" evidence="7">
    <location>
        <begin position="167"/>
        <end position="196"/>
    </location>
</feature>
<dbReference type="Pfam" id="PF05977">
    <property type="entry name" value="MFS_3"/>
    <property type="match status" value="1"/>
</dbReference>
<proteinExistence type="predicted"/>
<feature type="transmembrane region" description="Helical" evidence="7">
    <location>
        <begin position="110"/>
        <end position="129"/>
    </location>
</feature>
<evidence type="ECO:0000256" key="7">
    <source>
        <dbReference type="SAM" id="Phobius"/>
    </source>
</evidence>